<evidence type="ECO:0008006" key="3">
    <source>
        <dbReference type="Google" id="ProtNLM"/>
    </source>
</evidence>
<dbReference type="InterPro" id="IPR007554">
    <property type="entry name" value="Glycerophosphate_synth"/>
</dbReference>
<dbReference type="PANTHER" id="PTHR37316:SF3">
    <property type="entry name" value="TEICHOIC ACID GLYCEROL-PHOSPHATE TRANSFERASE"/>
    <property type="match status" value="1"/>
</dbReference>
<reference evidence="1 2" key="1">
    <citation type="submission" date="2021-12" db="EMBL/GenBank/DDBJ databases">
        <title>Complete genome sequence of Phytobacter diazotrophicus TA9734.</title>
        <authorList>
            <person name="Kubota H."/>
            <person name="Nakayama Y."/>
            <person name="Ariyoshi T."/>
        </authorList>
    </citation>
    <scope>NUCLEOTIDE SEQUENCE [LARGE SCALE GENOMIC DNA]</scope>
    <source>
        <strain evidence="1 2">TA9734</strain>
    </source>
</reference>
<gene>
    <name evidence="1" type="ORF">PDTA9734_07020</name>
</gene>
<protein>
    <recommendedName>
        <fullName evidence="3">CDP-glycerol glycerophosphotransferase (TagB/SpsB family)</fullName>
    </recommendedName>
</protein>
<keyword evidence="2" id="KW-1185">Reference proteome</keyword>
<sequence length="1258" mass="145141">MIIKKLRKMVREPKKFIADSKFIKKIKPCGFCLNNNPSIGFIIIANNEQEINDSVESVVLANKTSGLNSPYVIINSSEVINITDEIHSAASKVNTFYVKILEQGELLHKNFLKNYHLYSFNSQSAEIVLHGYTNDASVTQLDPLIANLKTSANVENLTSKDYFFPSLAVIFFKTKYLYEIKKFIKPDAIASKVINALKIAALCVLDSDIHFIPNAFSCSSSGSSLESELQEIVKEGNSLKILLFEIKDILKAKQFSKQESKYLFCLIHNLILLLLKNKKADELINQDLQDEIKTCLVTIVNLLGVDVLKGYSAKNYNHVHKIGYLKLLGLDAERDLCYIEDVNLSNMSVKFKIASHHDTLPRLFLNGKETIPLSAKVRELTIFDLSFSFEIYFWVSYNSTTQELSLQNDFITGIIVNGKRLSKVAIVSIINSHVRKNVQSYAITRKAKILRSIATSSIIKNKYSNSWLFIDNELRADDNAEHFYRYVSKYHPGEKCYFLISEQSPDWQRLKNDGFNLVKFGSLAHRLALLNAKYLLSSHANPAIVNYLPRKYYADIMKYKFVFLQHGITKDDQSEWLNSRKIDYLVTAARHEFSDISGRGRYRYTSQETILTGFPRYDNLRKRDESKKQILIMPTWRKSLAGELIRKSSKRIKNPEFINSLFCEMWGGFLRSEQLRKTTEDYGYSIIFLPHPNLTDYLSELAIPDYIQVGDLTSCSIQEIFKDADLLITDYSSVAFDVAYMKKPIIYFQFDSATFFSEHSYSKGYYDYEELGFGPVVGDIDTLNAELKNTLANKSILTPFYDKRIKSFFPYDDHNNSSRLFNRLKNEGVKVYDCETILEYLERYTSNLEFKSIDTFLSSFETNLIKMPLYLHDRLIEVFEDIVFICKLDNNDNILSKIEVIQDNITFNTPTDFSFADSFQVIPDAMQFLKYTENYLLKLKSRKVFEKGSDLNLYNYCCSLISFVDFYNKQDYQGALTVYTSKLERNAEQNPRNVMLLNCLTLIKNGEAPKAINSFSSLTMTSEEKEYLLSEIYKHHQPEDRMNLQLSQLLPVNENSIMAIETFLLLSKNTPIDLLCHYNEKNVMPDSILIHYLDRLFREKNFASMSAILNDEIKKKCYLISDNNRAKYLFTVFISEGIEKFLSELFILTGNDNLVYVLESMFINNDDIDLDVIFKIIESVVAKDLYPFSCAEIYQYALLFFKKSRPGLAKKLTTLSIIKKHEEFYSDIKNWKGADDYRTLLSAVSELNDALAGLNRMQ</sequence>
<dbReference type="SUPFAM" id="SSF53756">
    <property type="entry name" value="UDP-Glycosyltransferase/glycogen phosphorylase"/>
    <property type="match status" value="1"/>
</dbReference>
<dbReference type="Gene3D" id="3.40.50.12580">
    <property type="match status" value="1"/>
</dbReference>
<accession>A0ABM7VQE1</accession>
<name>A0ABM7VQE1_9ENTR</name>
<dbReference type="Proteomes" id="UP001320460">
    <property type="component" value="Chromosome"/>
</dbReference>
<dbReference type="InterPro" id="IPR043148">
    <property type="entry name" value="TagF_C"/>
</dbReference>
<evidence type="ECO:0000313" key="1">
    <source>
        <dbReference type="EMBL" id="BDD49215.1"/>
    </source>
</evidence>
<dbReference type="InterPro" id="IPR051612">
    <property type="entry name" value="Teichoic_Acid_Biosynth"/>
</dbReference>
<proteinExistence type="predicted"/>
<dbReference type="RefSeq" id="WP_125123843.1">
    <property type="nucleotide sequence ID" value="NZ_AP025334.1"/>
</dbReference>
<dbReference type="EMBL" id="AP025334">
    <property type="protein sequence ID" value="BDD49215.1"/>
    <property type="molecule type" value="Genomic_DNA"/>
</dbReference>
<evidence type="ECO:0000313" key="2">
    <source>
        <dbReference type="Proteomes" id="UP001320460"/>
    </source>
</evidence>
<organism evidence="1 2">
    <name type="scientific">Phytobacter diazotrophicus</name>
    <dbReference type="NCBI Taxonomy" id="395631"/>
    <lineage>
        <taxon>Bacteria</taxon>
        <taxon>Pseudomonadati</taxon>
        <taxon>Pseudomonadota</taxon>
        <taxon>Gammaproteobacteria</taxon>
        <taxon>Enterobacterales</taxon>
        <taxon>Enterobacteriaceae</taxon>
        <taxon>Phytobacter</taxon>
    </lineage>
</organism>
<dbReference type="Pfam" id="PF04464">
    <property type="entry name" value="Glyphos_transf"/>
    <property type="match status" value="1"/>
</dbReference>
<dbReference type="PANTHER" id="PTHR37316">
    <property type="entry name" value="TEICHOIC ACID GLYCEROL-PHOSPHATE PRIMASE"/>
    <property type="match status" value="1"/>
</dbReference>